<feature type="domain" description="GAG-pre-integrase" evidence="4">
    <location>
        <begin position="122"/>
        <end position="172"/>
    </location>
</feature>
<dbReference type="PANTHER" id="PTHR11439">
    <property type="entry name" value="GAG-POL-RELATED RETROTRANSPOSON"/>
    <property type="match status" value="1"/>
</dbReference>
<protein>
    <recommendedName>
        <fullName evidence="8">Reverse transcriptase Ty1/copia-type domain-containing protein</fullName>
    </recommendedName>
</protein>
<name>A0AAD2E0L4_9LAMI</name>
<gene>
    <name evidence="6" type="ORF">FPE_LOCUS20104</name>
</gene>
<evidence type="ECO:0000313" key="6">
    <source>
        <dbReference type="EMBL" id="CAI9772674.1"/>
    </source>
</evidence>
<dbReference type="InterPro" id="IPR025724">
    <property type="entry name" value="GAG-pre-integrase_dom"/>
</dbReference>
<dbReference type="EMBL" id="OU503047">
    <property type="protein sequence ID" value="CAI9772674.1"/>
    <property type="molecule type" value="Genomic_DNA"/>
</dbReference>
<accession>A0AAD2E0L4</accession>
<feature type="domain" description="Reverse transcriptase Ty1/copia-type" evidence="3">
    <location>
        <begin position="256"/>
        <end position="489"/>
    </location>
</feature>
<evidence type="ECO:0000256" key="2">
    <source>
        <dbReference type="SAM" id="MobiDB-lite"/>
    </source>
</evidence>
<dbReference type="SUPFAM" id="SSF56672">
    <property type="entry name" value="DNA/RNA polymerases"/>
    <property type="match status" value="1"/>
</dbReference>
<organism evidence="6 7">
    <name type="scientific">Fraxinus pennsylvanica</name>
    <dbReference type="NCBI Taxonomy" id="56036"/>
    <lineage>
        <taxon>Eukaryota</taxon>
        <taxon>Viridiplantae</taxon>
        <taxon>Streptophyta</taxon>
        <taxon>Embryophyta</taxon>
        <taxon>Tracheophyta</taxon>
        <taxon>Spermatophyta</taxon>
        <taxon>Magnoliopsida</taxon>
        <taxon>eudicotyledons</taxon>
        <taxon>Gunneridae</taxon>
        <taxon>Pentapetalae</taxon>
        <taxon>asterids</taxon>
        <taxon>lamiids</taxon>
        <taxon>Lamiales</taxon>
        <taxon>Oleaceae</taxon>
        <taxon>Oleeae</taxon>
        <taxon>Fraxinus</taxon>
    </lineage>
</organism>
<keyword evidence="7" id="KW-1185">Reference proteome</keyword>
<evidence type="ECO:0000259" key="4">
    <source>
        <dbReference type="Pfam" id="PF13976"/>
    </source>
</evidence>
<feature type="region of interest" description="Disordered" evidence="2">
    <location>
        <begin position="178"/>
        <end position="222"/>
    </location>
</feature>
<dbReference type="Pfam" id="PF07727">
    <property type="entry name" value="RVT_2"/>
    <property type="match status" value="1"/>
</dbReference>
<dbReference type="InterPro" id="IPR013103">
    <property type="entry name" value="RVT_2"/>
</dbReference>
<evidence type="ECO:0000313" key="7">
    <source>
        <dbReference type="Proteomes" id="UP000834106"/>
    </source>
</evidence>
<dbReference type="Pfam" id="PF13976">
    <property type="entry name" value="gag_pre-integrs"/>
    <property type="match status" value="1"/>
</dbReference>
<keyword evidence="1" id="KW-0064">Aspartyl protease</keyword>
<keyword evidence="1" id="KW-0378">Hydrolase</keyword>
<dbReference type="GO" id="GO:0004190">
    <property type="term" value="F:aspartic-type endopeptidase activity"/>
    <property type="evidence" value="ECO:0007669"/>
    <property type="project" value="UniProtKB-KW"/>
</dbReference>
<feature type="domain" description="Retrovirus-related Pol polyprotein from transposon TNT 1-94-like beta-barrel" evidence="5">
    <location>
        <begin position="2"/>
        <end position="64"/>
    </location>
</feature>
<sequence length="587" mass="66721">MVCSISCLTEIKSEVAHPIRLPNGDVTIATHIGNVKITENLHLHDVLFVPSFSFNLISIRKLAKTSSCCLIFSSDLCFVQDLSTWRTIGLGEVRQDLYHLVQNKVPPDSLIQKLPELTSKITISAAVNQEDFDLWHFRLGHPSDPRLRLTNLHQNSNHKHIMKLCPICPLAKLHRKPFNTKAPDQEPNPNIEISEDDQPNSEYRDQHEPPNNSYVPRRSERSKKTPAYLQDFIYQQVASLTHSQTSDKKKGIVIPSCRWVYKIKFNVDGTIERYKARLVAKGYTQLEGVDYHETFSPVAKLVTVRTLLAIAAAKGWYLHQFDVNNAFLHGSLEEEVYMEIPPGYSTDQNSDLHNKGSFKVCKINKSLYGLKQASRQWYSKLSIFIIEQGFQQSKAYYSLFVRSTGDSFTTILIYVDDIIIAGSNEKIIDSLKVLLDEKFKIKDLGNLKYFLGIEVARSTKGIQICQRKYALDILSDLGTIGVTPAKIPLDQNVKLSKDEGDTLPDPASYRRLVGRLLYLTITRPDLLYSVHLLSQYMQAPRTSHMNATRKILRYIKRAPGLGLFFPSNSNLQLKAYTDSDWGGMSRL</sequence>
<evidence type="ECO:0000256" key="1">
    <source>
        <dbReference type="ARBA" id="ARBA00022750"/>
    </source>
</evidence>
<keyword evidence="1" id="KW-0645">Protease</keyword>
<dbReference type="InterPro" id="IPR043502">
    <property type="entry name" value="DNA/RNA_pol_sf"/>
</dbReference>
<dbReference type="InterPro" id="IPR054722">
    <property type="entry name" value="PolX-like_BBD"/>
</dbReference>
<evidence type="ECO:0000259" key="3">
    <source>
        <dbReference type="Pfam" id="PF07727"/>
    </source>
</evidence>
<dbReference type="Proteomes" id="UP000834106">
    <property type="component" value="Chromosome 12"/>
</dbReference>
<evidence type="ECO:0000259" key="5">
    <source>
        <dbReference type="Pfam" id="PF22936"/>
    </source>
</evidence>
<reference evidence="6" key="1">
    <citation type="submission" date="2023-05" db="EMBL/GenBank/DDBJ databases">
        <authorList>
            <person name="Huff M."/>
        </authorList>
    </citation>
    <scope>NUCLEOTIDE SEQUENCE</scope>
</reference>
<dbReference type="Pfam" id="PF22936">
    <property type="entry name" value="Pol_BBD"/>
    <property type="match status" value="1"/>
</dbReference>
<evidence type="ECO:0008006" key="8">
    <source>
        <dbReference type="Google" id="ProtNLM"/>
    </source>
</evidence>
<proteinExistence type="predicted"/>
<dbReference type="PANTHER" id="PTHR11439:SF470">
    <property type="entry name" value="CYSTEINE-RICH RLK (RECEPTOR-LIKE PROTEIN KINASE) 8"/>
    <property type="match status" value="1"/>
</dbReference>
<dbReference type="AlphaFoldDB" id="A0AAD2E0L4"/>